<comment type="caution">
    <text evidence="2">The sequence shown here is derived from an EMBL/GenBank/DDBJ whole genome shotgun (WGS) entry which is preliminary data.</text>
</comment>
<name>A0ABS4VRC0_9PSEU</name>
<keyword evidence="1" id="KW-0732">Signal</keyword>
<gene>
    <name evidence="2" type="ORF">JOF36_002175</name>
</gene>
<evidence type="ECO:0000313" key="3">
    <source>
        <dbReference type="Proteomes" id="UP001519295"/>
    </source>
</evidence>
<feature type="chain" id="PRO_5046738979" description="Secreted protein" evidence="1">
    <location>
        <begin position="27"/>
        <end position="172"/>
    </location>
</feature>
<dbReference type="RefSeq" id="WP_210026538.1">
    <property type="nucleotide sequence ID" value="NZ_JAGINU010000001.1"/>
</dbReference>
<evidence type="ECO:0008006" key="4">
    <source>
        <dbReference type="Google" id="ProtNLM"/>
    </source>
</evidence>
<keyword evidence="3" id="KW-1185">Reference proteome</keyword>
<reference evidence="2 3" key="1">
    <citation type="submission" date="2021-03" db="EMBL/GenBank/DDBJ databases">
        <title>Sequencing the genomes of 1000 actinobacteria strains.</title>
        <authorList>
            <person name="Klenk H.-P."/>
        </authorList>
    </citation>
    <scope>NUCLEOTIDE SEQUENCE [LARGE SCALE GENOMIC DNA]</scope>
    <source>
        <strain evidence="2 3">DSM 45256</strain>
    </source>
</reference>
<organism evidence="2 3">
    <name type="scientific">Pseudonocardia parietis</name>
    <dbReference type="NCBI Taxonomy" id="570936"/>
    <lineage>
        <taxon>Bacteria</taxon>
        <taxon>Bacillati</taxon>
        <taxon>Actinomycetota</taxon>
        <taxon>Actinomycetes</taxon>
        <taxon>Pseudonocardiales</taxon>
        <taxon>Pseudonocardiaceae</taxon>
        <taxon>Pseudonocardia</taxon>
    </lineage>
</organism>
<sequence>MATRLTVGSLLAGSLALAGTGGAAFAATPSQEHSVQILASTQVADTVSAAGCVKKDGTARSGRRVGSNPVRFDYPDAPYVGARYDSCRGEITVYYGGYTGNTHYNVMVNGRQSEVGPGEAKKRTIPVTPGSFVSAQVQSCERGRVVTRWPLPPIRERSTCTRFSPTVTVQAR</sequence>
<protein>
    <recommendedName>
        <fullName evidence="4">Secreted protein</fullName>
    </recommendedName>
</protein>
<accession>A0ABS4VRC0</accession>
<evidence type="ECO:0000313" key="2">
    <source>
        <dbReference type="EMBL" id="MBP2366479.1"/>
    </source>
</evidence>
<feature type="signal peptide" evidence="1">
    <location>
        <begin position="1"/>
        <end position="26"/>
    </location>
</feature>
<proteinExistence type="predicted"/>
<dbReference type="EMBL" id="JAGINU010000001">
    <property type="protein sequence ID" value="MBP2366479.1"/>
    <property type="molecule type" value="Genomic_DNA"/>
</dbReference>
<evidence type="ECO:0000256" key="1">
    <source>
        <dbReference type="SAM" id="SignalP"/>
    </source>
</evidence>
<dbReference type="Proteomes" id="UP001519295">
    <property type="component" value="Unassembled WGS sequence"/>
</dbReference>